<evidence type="ECO:0000313" key="2">
    <source>
        <dbReference type="Proteomes" id="UP000198967"/>
    </source>
</evidence>
<dbReference type="Gene3D" id="1.10.357.10">
    <property type="entry name" value="Tetracycline Repressor, domain 2"/>
    <property type="match status" value="1"/>
</dbReference>
<dbReference type="AlphaFoldDB" id="A0A1G7FRK6"/>
<name>A0A1G7FRK6_PSEOR</name>
<protein>
    <submittedName>
        <fullName evidence="1">Transcriptional regulator, TetR family</fullName>
    </submittedName>
</protein>
<organism evidence="1 2">
    <name type="scientific">Pseudonocardia oroxyli</name>
    <dbReference type="NCBI Taxonomy" id="366584"/>
    <lineage>
        <taxon>Bacteria</taxon>
        <taxon>Bacillati</taxon>
        <taxon>Actinomycetota</taxon>
        <taxon>Actinomycetes</taxon>
        <taxon>Pseudonocardiales</taxon>
        <taxon>Pseudonocardiaceae</taxon>
        <taxon>Pseudonocardia</taxon>
    </lineage>
</organism>
<accession>A0A1G7FRK6</accession>
<sequence>MSQETVYKTFGTKAALLKAVHDVAMAGDDEPVSVADRPAAQRVRAAANPEEGAAAYAAMAREISERAGPLMRVMLASRGGDADLEAYAATLDEQRLIGTTIHIGRWAERGWLRTDPTHARDVVWMLISPAVHEMTVARGWSGDDYESWLTETLRALILRP</sequence>
<dbReference type="Proteomes" id="UP000198967">
    <property type="component" value="Unassembled WGS sequence"/>
</dbReference>
<proteinExistence type="predicted"/>
<evidence type="ECO:0000313" key="1">
    <source>
        <dbReference type="EMBL" id="SDE78389.1"/>
    </source>
</evidence>
<dbReference type="EMBL" id="FNBE01000002">
    <property type="protein sequence ID" value="SDE78389.1"/>
    <property type="molecule type" value="Genomic_DNA"/>
</dbReference>
<reference evidence="1 2" key="1">
    <citation type="submission" date="2016-10" db="EMBL/GenBank/DDBJ databases">
        <authorList>
            <person name="de Groot N.N."/>
        </authorList>
    </citation>
    <scope>NUCLEOTIDE SEQUENCE [LARGE SCALE GENOMIC DNA]</scope>
    <source>
        <strain evidence="1 2">CGMCC 4.3143</strain>
    </source>
</reference>
<keyword evidence="2" id="KW-1185">Reference proteome</keyword>
<dbReference type="STRING" id="366584.SAMN05216377_10273"/>
<gene>
    <name evidence="1" type="ORF">SAMN05216377_10273</name>
</gene>